<feature type="compositionally biased region" description="Basic and acidic residues" evidence="1">
    <location>
        <begin position="94"/>
        <end position="105"/>
    </location>
</feature>
<evidence type="ECO:0000313" key="3">
    <source>
        <dbReference type="Proteomes" id="UP001383192"/>
    </source>
</evidence>
<dbReference type="Proteomes" id="UP001383192">
    <property type="component" value="Unassembled WGS sequence"/>
</dbReference>
<evidence type="ECO:0000256" key="1">
    <source>
        <dbReference type="SAM" id="MobiDB-lite"/>
    </source>
</evidence>
<evidence type="ECO:0000313" key="2">
    <source>
        <dbReference type="EMBL" id="KAK7051290.1"/>
    </source>
</evidence>
<dbReference type="EMBL" id="JAYKXP010000013">
    <property type="protein sequence ID" value="KAK7051290.1"/>
    <property type="molecule type" value="Genomic_DNA"/>
</dbReference>
<accession>A0AAW0DIN9</accession>
<sequence>MPKQGKLKIKLPAPAVGTKPLPLSPGSDLTPVPSSKETSPERTKGSSTNKHSGAALQLAAEKSKLTSRGIGKGKARAKAQSTMTLPRRASQRIKVKEEKGQESHQDLPNLEIQFPEEESEEKSAELAAQALMMIKQEPAPATTTTPAVSQPLKMSKVKASKVIRPNSPDWDDARLSALEKPNHKRAHEDEDPADANQSSLDNSGRISTKKPKFTLEEAEEGEDEEDEGEEGEGEEGEGEEGESEGEEGEGEEGEEKDEDVQMEDQTNANKDVQMEDQTPANKDDEENSDAASDDSSEEDEGSTNKDPYAEMHPVARQIFHTKYQHRVLRNFYLALAQRSWIATMRPGNLIPYVKKLSEEPEVGEVLLARYSKIMPYLNTIEQTAVIRMMTFESHGQYINIARSSPFDLRTNRNMASAVISKGPSINQPAVFVTVAIAQGSDLMRGTGDDGQKSRKLYVQLLEQEFQYASAFVCTLLQDEVVHCPIYRSALQLQSKKENFSTPPPTNASGPSKEALNSFGNNKSKKGKKKVGEVPPNSPHPPLKLFADNIPVFDGRPDSTRGKEGFRPSAKGWDNLASMDRYIGEIPDGSVVIPGFTISGPWRLKTNPEHPTAHFNLIFAILLTKPLQHPKQVDKKADSGGEVD</sequence>
<keyword evidence="3" id="KW-1185">Reference proteome</keyword>
<feature type="region of interest" description="Disordered" evidence="1">
    <location>
        <begin position="496"/>
        <end position="549"/>
    </location>
</feature>
<protein>
    <submittedName>
        <fullName evidence="2">Uncharacterized protein</fullName>
    </submittedName>
</protein>
<reference evidence="2 3" key="1">
    <citation type="submission" date="2024-01" db="EMBL/GenBank/DDBJ databases">
        <title>A draft genome for a cacao thread blight-causing isolate of Paramarasmius palmivorus.</title>
        <authorList>
            <person name="Baruah I.K."/>
            <person name="Bukari Y."/>
            <person name="Amoako-Attah I."/>
            <person name="Meinhardt L.W."/>
            <person name="Bailey B.A."/>
            <person name="Cohen S.P."/>
        </authorList>
    </citation>
    <scope>NUCLEOTIDE SEQUENCE [LARGE SCALE GENOMIC DNA]</scope>
    <source>
        <strain evidence="2 3">GH-12</strain>
    </source>
</reference>
<dbReference type="AlphaFoldDB" id="A0AAW0DIN9"/>
<feature type="compositionally biased region" description="Polar residues" evidence="1">
    <location>
        <begin position="195"/>
        <end position="206"/>
    </location>
</feature>
<feature type="compositionally biased region" description="Polar residues" evidence="1">
    <location>
        <begin position="263"/>
        <end position="280"/>
    </location>
</feature>
<gene>
    <name evidence="2" type="ORF">VNI00_004790</name>
</gene>
<organism evidence="2 3">
    <name type="scientific">Paramarasmius palmivorus</name>
    <dbReference type="NCBI Taxonomy" id="297713"/>
    <lineage>
        <taxon>Eukaryota</taxon>
        <taxon>Fungi</taxon>
        <taxon>Dikarya</taxon>
        <taxon>Basidiomycota</taxon>
        <taxon>Agaricomycotina</taxon>
        <taxon>Agaricomycetes</taxon>
        <taxon>Agaricomycetidae</taxon>
        <taxon>Agaricales</taxon>
        <taxon>Marasmiineae</taxon>
        <taxon>Marasmiaceae</taxon>
        <taxon>Paramarasmius</taxon>
    </lineage>
</organism>
<feature type="compositionally biased region" description="Low complexity" evidence="1">
    <location>
        <begin position="138"/>
        <end position="147"/>
    </location>
</feature>
<feature type="region of interest" description="Disordered" evidence="1">
    <location>
        <begin position="136"/>
        <end position="309"/>
    </location>
</feature>
<feature type="region of interest" description="Disordered" evidence="1">
    <location>
        <begin position="1"/>
        <end position="109"/>
    </location>
</feature>
<comment type="caution">
    <text evidence="2">The sequence shown here is derived from an EMBL/GenBank/DDBJ whole genome shotgun (WGS) entry which is preliminary data.</text>
</comment>
<feature type="compositionally biased region" description="Acidic residues" evidence="1">
    <location>
        <begin position="283"/>
        <end position="301"/>
    </location>
</feature>
<feature type="compositionally biased region" description="Acidic residues" evidence="1">
    <location>
        <begin position="216"/>
        <end position="262"/>
    </location>
</feature>
<proteinExistence type="predicted"/>
<name>A0AAW0DIN9_9AGAR</name>